<evidence type="ECO:0000256" key="1">
    <source>
        <dbReference type="SAM" id="MobiDB-lite"/>
    </source>
</evidence>
<sequence length="88" mass="9586">MSIVSAAVPTHGTQDNEEPSAAELAAITAEWPMIAAELDVVDAEIRIVSVVRPSALDWRRLRRAERRVLALRDLAARPAIRSDFPGVA</sequence>
<evidence type="ECO:0000313" key="2">
    <source>
        <dbReference type="EMBL" id="GAA3388108.1"/>
    </source>
</evidence>
<gene>
    <name evidence="2" type="ORF">GCM10020369_33010</name>
</gene>
<name>A0ABP6SXR5_9ACTN</name>
<protein>
    <submittedName>
        <fullName evidence="2">Uncharacterized protein</fullName>
    </submittedName>
</protein>
<dbReference type="RefSeq" id="WP_345728994.1">
    <property type="nucleotide sequence ID" value="NZ_BAAAYN010000022.1"/>
</dbReference>
<dbReference type="Proteomes" id="UP001501676">
    <property type="component" value="Unassembled WGS sequence"/>
</dbReference>
<proteinExistence type="predicted"/>
<accession>A0ABP6SXR5</accession>
<reference evidence="3" key="1">
    <citation type="journal article" date="2019" name="Int. J. Syst. Evol. Microbiol.">
        <title>The Global Catalogue of Microorganisms (GCM) 10K type strain sequencing project: providing services to taxonomists for standard genome sequencing and annotation.</title>
        <authorList>
            <consortium name="The Broad Institute Genomics Platform"/>
            <consortium name="The Broad Institute Genome Sequencing Center for Infectious Disease"/>
            <person name="Wu L."/>
            <person name="Ma J."/>
        </authorList>
    </citation>
    <scope>NUCLEOTIDE SEQUENCE [LARGE SCALE GENOMIC DNA]</scope>
    <source>
        <strain evidence="3">JCM 9458</strain>
    </source>
</reference>
<feature type="region of interest" description="Disordered" evidence="1">
    <location>
        <begin position="1"/>
        <end position="20"/>
    </location>
</feature>
<organism evidence="2 3">
    <name type="scientific">Cryptosporangium minutisporangium</name>
    <dbReference type="NCBI Taxonomy" id="113569"/>
    <lineage>
        <taxon>Bacteria</taxon>
        <taxon>Bacillati</taxon>
        <taxon>Actinomycetota</taxon>
        <taxon>Actinomycetes</taxon>
        <taxon>Cryptosporangiales</taxon>
        <taxon>Cryptosporangiaceae</taxon>
        <taxon>Cryptosporangium</taxon>
    </lineage>
</organism>
<dbReference type="Pfam" id="PF19801">
    <property type="entry name" value="DUF6284"/>
    <property type="match status" value="1"/>
</dbReference>
<dbReference type="EMBL" id="BAAAYN010000022">
    <property type="protein sequence ID" value="GAA3388108.1"/>
    <property type="molecule type" value="Genomic_DNA"/>
</dbReference>
<evidence type="ECO:0000313" key="3">
    <source>
        <dbReference type="Proteomes" id="UP001501676"/>
    </source>
</evidence>
<dbReference type="InterPro" id="IPR046251">
    <property type="entry name" value="DUF6284"/>
</dbReference>
<keyword evidence="3" id="KW-1185">Reference proteome</keyword>
<comment type="caution">
    <text evidence="2">The sequence shown here is derived from an EMBL/GenBank/DDBJ whole genome shotgun (WGS) entry which is preliminary data.</text>
</comment>